<evidence type="ECO:0000259" key="2">
    <source>
        <dbReference type="Pfam" id="PF01326"/>
    </source>
</evidence>
<dbReference type="Gene3D" id="3.30.470.20">
    <property type="entry name" value="ATP-grasp fold, B domain"/>
    <property type="match status" value="1"/>
</dbReference>
<dbReference type="PANTHER" id="PTHR43615:SF1">
    <property type="entry name" value="PPDK_N DOMAIN-CONTAINING PROTEIN"/>
    <property type="match status" value="1"/>
</dbReference>
<sequence>MVLEGETVSEKKEKYFLNWEESANSCPAEVGGKGLNLGRLHRYGFSVPGGGVLTSPAYRDFLQFNNLTGSINAACDIRAELVNDPVNEKNLEEIRRNINEGQVPVTVRQELAKQLEGTKLLEKPVAVRSSATAEDSATASFAGVHESFLNIMGIENIVKAIKGCYASLWTPRAVAYRRKMGLTDDEVAAAVVIMELVPAVASGVAFSCDPLTGRCDRIAISANFGLGESVVSGAIDPDEYLLQPMAELPEIVENKIGSKKKYTRLVQSGGTELVSAGSQENSDKRPVLNDNQIIEMGSLTLRVFEALGKGVVNQDIEWAFDGKKFHVLQARPVTNLREPTPPELEGQPVIWSNANIKDAAPMVLTALSWSFFRGSLDMMMNASLLAAGYRMPEGTSWVRLYKGRGYFNLSALQWGLYDALGYLPAEINASLGGHQPEIRVPPGNPFGGLAGIKRVWRRMHLIINVLRTQYSSKKIFKDMWETVELWKKQDFHAMNDQELISHFSETNPKILEYCSTYMVLGLSTGVSLYFLVQALEKDFPGRGAALANGLLAGASEITSAEHGYRLMELGKTVQMDKVALRYFTAEPFRPSAWKDEIPGGSQFRREFEEFLKDYGHRGVYEIDLLNPRWGEDPRYLLEIIRAQVMSPANIDHRAVQEAKRKTAEKEIAGKLKWGLRRLTVSRLIKQARDNAGTREMGKSVLVKPFEVSRMFFQELGRRLVERGVLDEQADVYHCAWHELSAILAGYSDGSGLKVLVEERKKMREELSLLEPPDVIIDDAPQPKAGAPEAHGQVLAGIGVAAGRASGRARLIRHPGENTRLQAGDVLVAPSTDPGWTPLFLRANALVMEVGGSLSHGAIVAREYGIPAVVNVPGVMKALKDGEQLTVDGDEGKVYRKQE</sequence>
<evidence type="ECO:0000313" key="3">
    <source>
        <dbReference type="EMBL" id="KPQ43243.1"/>
    </source>
</evidence>
<protein>
    <submittedName>
        <fullName evidence="3">Phosphoenolpyruvate synthase</fullName>
    </submittedName>
</protein>
<dbReference type="Gene3D" id="3.50.30.10">
    <property type="entry name" value="Phosphohistidine domain"/>
    <property type="match status" value="1"/>
</dbReference>
<proteinExistence type="predicted"/>
<evidence type="ECO:0000259" key="1">
    <source>
        <dbReference type="Pfam" id="PF00391"/>
    </source>
</evidence>
<gene>
    <name evidence="3" type="primary">ppsA</name>
    <name evidence="3" type="ORF">MPEBLZ_02201</name>
</gene>
<feature type="domain" description="PEP-utilising enzyme mobile" evidence="1">
    <location>
        <begin position="821"/>
        <end position="891"/>
    </location>
</feature>
<accession>A0A0P7ZHN6</accession>
<dbReference type="InterPro" id="IPR002192">
    <property type="entry name" value="PPDK_AMP/ATP-bd"/>
</dbReference>
<dbReference type="AlphaFoldDB" id="A0A0P7ZHN6"/>
<evidence type="ECO:0000313" key="4">
    <source>
        <dbReference type="Proteomes" id="UP000050360"/>
    </source>
</evidence>
<keyword evidence="3" id="KW-0670">Pyruvate</keyword>
<dbReference type="SUPFAM" id="SSF52009">
    <property type="entry name" value="Phosphohistidine domain"/>
    <property type="match status" value="1"/>
</dbReference>
<dbReference type="InterPro" id="IPR036637">
    <property type="entry name" value="Phosphohistidine_dom_sf"/>
</dbReference>
<dbReference type="PATRIC" id="fig|1719120.3.peg.2404"/>
<feature type="domain" description="Pyruvate phosphate dikinase AMP/ATP-binding" evidence="2">
    <location>
        <begin position="29"/>
        <end position="339"/>
    </location>
</feature>
<name>A0A0P7ZHN6_9EURY</name>
<dbReference type="Pfam" id="PF00391">
    <property type="entry name" value="PEP-utilizers"/>
    <property type="match status" value="1"/>
</dbReference>
<dbReference type="Pfam" id="PF01326">
    <property type="entry name" value="PPDK_N"/>
    <property type="match status" value="1"/>
</dbReference>
<organism evidence="3 4">
    <name type="scientific">Candidatus Methanoperedens nitratireducens</name>
    <dbReference type="NCBI Taxonomy" id="1392998"/>
    <lineage>
        <taxon>Archaea</taxon>
        <taxon>Methanobacteriati</taxon>
        <taxon>Methanobacteriota</taxon>
        <taxon>Stenosarchaea group</taxon>
        <taxon>Methanomicrobia</taxon>
        <taxon>Methanosarcinales</taxon>
        <taxon>ANME-2 cluster</taxon>
        <taxon>Candidatus Methanoperedentaceae</taxon>
        <taxon>Candidatus Methanoperedens</taxon>
    </lineage>
</organism>
<dbReference type="PANTHER" id="PTHR43615">
    <property type="entry name" value="PHOSPHOENOLPYRUVATE SYNTHASE-RELATED"/>
    <property type="match status" value="1"/>
</dbReference>
<reference evidence="3 4" key="1">
    <citation type="submission" date="2015-09" db="EMBL/GenBank/DDBJ databases">
        <title>A metagenomics-based metabolic model of nitrate-dependent anaerobic oxidation of methane by Methanoperedens-like archaea.</title>
        <authorList>
            <person name="Arshad A."/>
            <person name="Speth D.R."/>
            <person name="De Graaf R.M."/>
            <person name="Op Den Camp H.J."/>
            <person name="Jetten M.S."/>
            <person name="Welte C.U."/>
        </authorList>
    </citation>
    <scope>NUCLEOTIDE SEQUENCE [LARGE SCALE GENOMIC DNA]</scope>
</reference>
<dbReference type="EMBL" id="LKCM01000167">
    <property type="protein sequence ID" value="KPQ43243.1"/>
    <property type="molecule type" value="Genomic_DNA"/>
</dbReference>
<dbReference type="Gene3D" id="3.30.1490.20">
    <property type="entry name" value="ATP-grasp fold, A domain"/>
    <property type="match status" value="1"/>
</dbReference>
<dbReference type="Proteomes" id="UP000050360">
    <property type="component" value="Unassembled WGS sequence"/>
</dbReference>
<dbReference type="GO" id="GO:0016301">
    <property type="term" value="F:kinase activity"/>
    <property type="evidence" value="ECO:0007669"/>
    <property type="project" value="InterPro"/>
</dbReference>
<dbReference type="InterPro" id="IPR008279">
    <property type="entry name" value="PEP-util_enz_mobile_dom"/>
</dbReference>
<comment type="caution">
    <text evidence="3">The sequence shown here is derived from an EMBL/GenBank/DDBJ whole genome shotgun (WGS) entry which is preliminary data.</text>
</comment>
<dbReference type="InterPro" id="IPR051549">
    <property type="entry name" value="PEP_Utilizing_Enz"/>
</dbReference>
<dbReference type="SUPFAM" id="SSF56059">
    <property type="entry name" value="Glutathione synthetase ATP-binding domain-like"/>
    <property type="match status" value="1"/>
</dbReference>
<dbReference type="InterPro" id="IPR013815">
    <property type="entry name" value="ATP_grasp_subdomain_1"/>
</dbReference>
<dbReference type="GO" id="GO:0005524">
    <property type="term" value="F:ATP binding"/>
    <property type="evidence" value="ECO:0007669"/>
    <property type="project" value="InterPro"/>
</dbReference>